<proteinExistence type="predicted"/>
<sequence length="188" mass="21629">MDEFFAMMDALHSPRGGGTLPSTDFSRFIVTPKGPQKDAFSNSEVVYIDKEEATPLERKRKDMDVVSGSSKKFKSSRTPFETHLQLQIAKHNFSIDEKAKGNVEVKALRTWFMDNQMVLFEGSTLARLLLLKPRPLSKTLIDQGYVVVAQGGIILRCSRSSRRLRSKERYLVTKSWWRRHYGNMTKRL</sequence>
<dbReference type="Proteomes" id="UP000596661">
    <property type="component" value="Chromosome 1"/>
</dbReference>
<organism evidence="1 2">
    <name type="scientific">Cannabis sativa</name>
    <name type="common">Hemp</name>
    <name type="synonym">Marijuana</name>
    <dbReference type="NCBI Taxonomy" id="3483"/>
    <lineage>
        <taxon>Eukaryota</taxon>
        <taxon>Viridiplantae</taxon>
        <taxon>Streptophyta</taxon>
        <taxon>Embryophyta</taxon>
        <taxon>Tracheophyta</taxon>
        <taxon>Spermatophyta</taxon>
        <taxon>Magnoliopsida</taxon>
        <taxon>eudicotyledons</taxon>
        <taxon>Gunneridae</taxon>
        <taxon>Pentapetalae</taxon>
        <taxon>rosids</taxon>
        <taxon>fabids</taxon>
        <taxon>Rosales</taxon>
        <taxon>Cannabaceae</taxon>
        <taxon>Cannabis</taxon>
    </lineage>
</organism>
<dbReference type="EnsemblPlants" id="evm.model.01.279">
    <property type="protein sequence ID" value="cds.evm.model.01.279"/>
    <property type="gene ID" value="evm.TU.01.279"/>
</dbReference>
<evidence type="ECO:0000313" key="2">
    <source>
        <dbReference type="Proteomes" id="UP000596661"/>
    </source>
</evidence>
<name>A0A803NMN2_CANSA</name>
<protein>
    <submittedName>
        <fullName evidence="1">Uncharacterized protein</fullName>
    </submittedName>
</protein>
<keyword evidence="2" id="KW-1185">Reference proteome</keyword>
<reference evidence="1" key="2">
    <citation type="submission" date="2021-03" db="UniProtKB">
        <authorList>
            <consortium name="EnsemblPlants"/>
        </authorList>
    </citation>
    <scope>IDENTIFICATION</scope>
</reference>
<dbReference type="Gramene" id="evm.model.01.279">
    <property type="protein sequence ID" value="cds.evm.model.01.279"/>
    <property type="gene ID" value="evm.TU.01.279"/>
</dbReference>
<dbReference type="AlphaFoldDB" id="A0A803NMN2"/>
<dbReference type="EMBL" id="UZAU01000008">
    <property type="status" value="NOT_ANNOTATED_CDS"/>
    <property type="molecule type" value="Genomic_DNA"/>
</dbReference>
<evidence type="ECO:0000313" key="1">
    <source>
        <dbReference type="EnsemblPlants" id="cds.evm.model.01.279"/>
    </source>
</evidence>
<accession>A0A803NMN2</accession>
<reference evidence="1" key="1">
    <citation type="submission" date="2018-11" db="EMBL/GenBank/DDBJ databases">
        <authorList>
            <person name="Grassa J C."/>
        </authorList>
    </citation>
    <scope>NUCLEOTIDE SEQUENCE [LARGE SCALE GENOMIC DNA]</scope>
</reference>